<feature type="region of interest" description="Disordered" evidence="1">
    <location>
        <begin position="25"/>
        <end position="49"/>
    </location>
</feature>
<keyword evidence="3" id="KW-0238">DNA-binding</keyword>
<evidence type="ECO:0000313" key="4">
    <source>
        <dbReference type="Proteomes" id="UP001291653"/>
    </source>
</evidence>
<evidence type="ECO:0000313" key="3">
    <source>
        <dbReference type="EMBL" id="GLF94838.1"/>
    </source>
</evidence>
<reference evidence="3 4" key="1">
    <citation type="submission" date="2022-10" db="EMBL/GenBank/DDBJ databases">
        <title>Draft genome sequence of Streptomyces sp. YSPA8.</title>
        <authorList>
            <person name="Moriuchi R."/>
            <person name="Dohra H."/>
            <person name="Yamamura H."/>
            <person name="Kodani S."/>
        </authorList>
    </citation>
    <scope>NUCLEOTIDE SEQUENCE [LARGE SCALE GENOMIC DNA]</scope>
    <source>
        <strain evidence="3 4">YSPA8</strain>
    </source>
</reference>
<gene>
    <name evidence="3" type="ORF">SYYSPA8_11095</name>
</gene>
<dbReference type="RefSeq" id="WP_323446888.1">
    <property type="nucleotide sequence ID" value="NZ_BSBI01000003.1"/>
</dbReference>
<feature type="chain" id="PRO_5046730532" evidence="2">
    <location>
        <begin position="24"/>
        <end position="220"/>
    </location>
</feature>
<dbReference type="InterPro" id="IPR044058">
    <property type="entry name" value="Lipoprotein_23"/>
</dbReference>
<keyword evidence="4" id="KW-1185">Reference proteome</keyword>
<dbReference type="Pfam" id="PF18966">
    <property type="entry name" value="Lipoprotein_23"/>
    <property type="match status" value="1"/>
</dbReference>
<organism evidence="3 4">
    <name type="scientific">Streptomyces yaizuensis</name>
    <dbReference type="NCBI Taxonomy" id="2989713"/>
    <lineage>
        <taxon>Bacteria</taxon>
        <taxon>Bacillati</taxon>
        <taxon>Actinomycetota</taxon>
        <taxon>Actinomycetes</taxon>
        <taxon>Kitasatosporales</taxon>
        <taxon>Streptomycetaceae</taxon>
        <taxon>Streptomyces</taxon>
    </lineage>
</organism>
<keyword evidence="2" id="KW-0732">Signal</keyword>
<keyword evidence="3" id="KW-0449">Lipoprotein</keyword>
<dbReference type="EMBL" id="BSBI01000003">
    <property type="protein sequence ID" value="GLF94838.1"/>
    <property type="molecule type" value="Genomic_DNA"/>
</dbReference>
<evidence type="ECO:0000256" key="2">
    <source>
        <dbReference type="SAM" id="SignalP"/>
    </source>
</evidence>
<protein>
    <submittedName>
        <fullName evidence="3">Lipoprotein</fullName>
    </submittedName>
</protein>
<dbReference type="GO" id="GO:0003677">
    <property type="term" value="F:DNA binding"/>
    <property type="evidence" value="ECO:0007669"/>
    <property type="project" value="UniProtKB-KW"/>
</dbReference>
<feature type="compositionally biased region" description="Basic and acidic residues" evidence="1">
    <location>
        <begin position="25"/>
        <end position="37"/>
    </location>
</feature>
<dbReference type="PROSITE" id="PS51257">
    <property type="entry name" value="PROKAR_LIPOPROTEIN"/>
    <property type="match status" value="1"/>
</dbReference>
<feature type="signal peptide" evidence="2">
    <location>
        <begin position="1"/>
        <end position="23"/>
    </location>
</feature>
<comment type="caution">
    <text evidence="3">The sequence shown here is derived from an EMBL/GenBank/DDBJ whole genome shotgun (WGS) entry which is preliminary data.</text>
</comment>
<name>A0ABQ5NXF5_9ACTN</name>
<sequence>MRRTVCGATLSLLLLGAAVGCGASEDNKQGSQQDKKPQAAPQTPKGVWQDGLKPAKKAGTVGTVGTPCVLPVAFDLAASWKPQPVGSQDIIEAPTQGPVTLTCEIDAKPAGNVGFLRVWSSLSGDLRARQALDSFLAEEQNVSKPTFRETRAGALPATEATYLTQPLPEDEPKRERALSVELPHGAVVLHLGGMDTAEHDAMLPAYELARTSLTATGAVP</sequence>
<evidence type="ECO:0000256" key="1">
    <source>
        <dbReference type="SAM" id="MobiDB-lite"/>
    </source>
</evidence>
<proteinExistence type="predicted"/>
<accession>A0ABQ5NXF5</accession>
<dbReference type="Proteomes" id="UP001291653">
    <property type="component" value="Unassembled WGS sequence"/>
</dbReference>